<sequence>MNIFVKHILDGLKKGINISGKIVIYTFPFYILIDMLKQSGVLMKIGNFFEPITALMGLPGEATIVLLSGFLINLYPALASMAAMDLTAKQITIIGIVLGIAHNLIIEGIVLSKSGVRIYITVFFRLILAIITGIGVNIIWNFLS</sequence>
<protein>
    <submittedName>
        <fullName evidence="3">Nucleoside recognition protein</fullName>
    </submittedName>
</protein>
<dbReference type="Proteomes" id="UP000322876">
    <property type="component" value="Unassembled WGS sequence"/>
</dbReference>
<dbReference type="InterPro" id="IPR011642">
    <property type="entry name" value="Gate_dom"/>
</dbReference>
<comment type="caution">
    <text evidence="3">The sequence shown here is derived from an EMBL/GenBank/DDBJ whole genome shotgun (WGS) entry which is preliminary data.</text>
</comment>
<keyword evidence="1" id="KW-0812">Transmembrane</keyword>
<dbReference type="AlphaFoldDB" id="A0A5A8F4U4"/>
<reference evidence="3 4" key="1">
    <citation type="submission" date="2019-06" db="EMBL/GenBank/DDBJ databases">
        <title>Genomic insights into carbon and energy metabolism of Deferribacter autotrophicus revealed new metabolic traits in the phylum Deferribacteres.</title>
        <authorList>
            <person name="Slobodkin A.I."/>
            <person name="Slobodkina G.B."/>
            <person name="Allioux M."/>
            <person name="Alain K."/>
            <person name="Jebbar M."/>
            <person name="Shadrin V."/>
            <person name="Kublanov I.V."/>
            <person name="Toshchakov S.V."/>
            <person name="Bonch-Osmolovskaya E.A."/>
        </authorList>
    </citation>
    <scope>NUCLEOTIDE SEQUENCE [LARGE SCALE GENOMIC DNA]</scope>
    <source>
        <strain evidence="3 4">SL50</strain>
    </source>
</reference>
<evidence type="ECO:0000256" key="1">
    <source>
        <dbReference type="SAM" id="Phobius"/>
    </source>
</evidence>
<name>A0A5A8F4U4_9BACT</name>
<dbReference type="EMBL" id="VFJB01000006">
    <property type="protein sequence ID" value="KAA0257672.1"/>
    <property type="molecule type" value="Genomic_DNA"/>
</dbReference>
<keyword evidence="4" id="KW-1185">Reference proteome</keyword>
<dbReference type="OrthoDB" id="9797308at2"/>
<feature type="transmembrane region" description="Helical" evidence="1">
    <location>
        <begin position="122"/>
        <end position="143"/>
    </location>
</feature>
<keyword evidence="1" id="KW-1133">Transmembrane helix</keyword>
<dbReference type="RefSeq" id="WP_149266645.1">
    <property type="nucleotide sequence ID" value="NZ_VFJB01000006.1"/>
</dbReference>
<accession>A0A5A8F4U4</accession>
<dbReference type="Pfam" id="PF07670">
    <property type="entry name" value="Gate"/>
    <property type="match status" value="1"/>
</dbReference>
<evidence type="ECO:0000313" key="3">
    <source>
        <dbReference type="EMBL" id="KAA0257672.1"/>
    </source>
</evidence>
<keyword evidence="1" id="KW-0472">Membrane</keyword>
<feature type="transmembrane region" description="Helical" evidence="1">
    <location>
        <begin position="54"/>
        <end position="78"/>
    </location>
</feature>
<feature type="domain" description="Nucleoside transporter/FeoB GTPase Gate" evidence="2">
    <location>
        <begin position="22"/>
        <end position="98"/>
    </location>
</feature>
<gene>
    <name evidence="3" type="ORF">FHQ18_07980</name>
</gene>
<organism evidence="3 4">
    <name type="scientific">Deferribacter autotrophicus</name>
    <dbReference type="NCBI Taxonomy" id="500465"/>
    <lineage>
        <taxon>Bacteria</taxon>
        <taxon>Pseudomonadati</taxon>
        <taxon>Deferribacterota</taxon>
        <taxon>Deferribacteres</taxon>
        <taxon>Deferribacterales</taxon>
        <taxon>Deferribacteraceae</taxon>
        <taxon>Deferribacter</taxon>
    </lineage>
</organism>
<feature type="transmembrane region" description="Helical" evidence="1">
    <location>
        <begin position="90"/>
        <end position="110"/>
    </location>
</feature>
<evidence type="ECO:0000313" key="4">
    <source>
        <dbReference type="Proteomes" id="UP000322876"/>
    </source>
</evidence>
<proteinExistence type="predicted"/>
<feature type="transmembrane region" description="Helical" evidence="1">
    <location>
        <begin position="15"/>
        <end position="33"/>
    </location>
</feature>
<evidence type="ECO:0000259" key="2">
    <source>
        <dbReference type="Pfam" id="PF07670"/>
    </source>
</evidence>